<dbReference type="STRING" id="497965.Cyan7822_2567"/>
<dbReference type="Pfam" id="PF01949">
    <property type="entry name" value="Endo_dU"/>
    <property type="match status" value="1"/>
</dbReference>
<dbReference type="Gene3D" id="3.30.2170.10">
    <property type="entry name" value="archaeoglobus fulgidus dsm 4304 superfamily"/>
    <property type="match status" value="1"/>
</dbReference>
<proteinExistence type="inferred from homology"/>
<keyword evidence="2" id="KW-1185">Reference proteome</keyword>
<dbReference type="KEGG" id="cyj:Cyan7822_2567"/>
<accession>E0UI08</accession>
<dbReference type="HOGENOM" id="CLU_095956_1_0_3"/>
<dbReference type="PANTHER" id="PTHR39518:SF2">
    <property type="entry name" value="UPF0215 PROTEIN MJ1150"/>
    <property type="match status" value="1"/>
</dbReference>
<dbReference type="Proteomes" id="UP000008206">
    <property type="component" value="Chromosome"/>
</dbReference>
<dbReference type="InterPro" id="IPR002802">
    <property type="entry name" value="Endo_dU"/>
</dbReference>
<dbReference type="OrthoDB" id="25804at2"/>
<organism evidence="1 2">
    <name type="scientific">Gloeothece verrucosa (strain PCC 7822)</name>
    <name type="common">Cyanothece sp. (strain PCC 7822)</name>
    <dbReference type="NCBI Taxonomy" id="497965"/>
    <lineage>
        <taxon>Bacteria</taxon>
        <taxon>Bacillati</taxon>
        <taxon>Cyanobacteriota</taxon>
        <taxon>Cyanophyceae</taxon>
        <taxon>Oscillatoriophycideae</taxon>
        <taxon>Chroococcales</taxon>
        <taxon>Aphanothecaceae</taxon>
        <taxon>Gloeothece</taxon>
        <taxon>Gloeothece verrucosa</taxon>
    </lineage>
</organism>
<dbReference type="PIRSF" id="PIRSF006380">
    <property type="entry name" value="UCP006380"/>
    <property type="match status" value="1"/>
</dbReference>
<evidence type="ECO:0000313" key="2">
    <source>
        <dbReference type="Proteomes" id="UP000008206"/>
    </source>
</evidence>
<dbReference type="eggNOG" id="COG1628">
    <property type="taxonomic scope" value="Bacteria"/>
</dbReference>
<protein>
    <submittedName>
        <fullName evidence="1">Uncharacterized protein</fullName>
    </submittedName>
</protein>
<name>E0UI08_GLOV7</name>
<dbReference type="AlphaFoldDB" id="E0UI08"/>
<sequence length="193" mass="21412">MRFNLTANKLAESRFLFDLKIRTIRAPVLPTVVGVVCAATRFEGMVCTQIQADGWDATDQLSQLLLAGKFLPQLHLILLDGICLGGFNVINLALLSQRLNRPCVALMRRMPNFEKIEAALKRLPQAEKRLEIMRQAGVIHPYPPFYFQVCGETPEVIAQVLARITDRGNVPEALRLAHLIGAAIIKGESGRQA</sequence>
<dbReference type="PANTHER" id="PTHR39518">
    <property type="entry name" value="UPF0215 PROTEIN MJ1150"/>
    <property type="match status" value="1"/>
</dbReference>
<reference evidence="2" key="1">
    <citation type="journal article" date="2011" name="MBio">
        <title>Novel metabolic attributes of the genus Cyanothece, comprising a group of unicellular nitrogen-fixing Cyanobacteria.</title>
        <authorList>
            <person name="Bandyopadhyay A."/>
            <person name="Elvitigala T."/>
            <person name="Welsh E."/>
            <person name="Stockel J."/>
            <person name="Liberton M."/>
            <person name="Min H."/>
            <person name="Sherman L.A."/>
            <person name="Pakrasi H.B."/>
        </authorList>
    </citation>
    <scope>NUCLEOTIDE SEQUENCE [LARGE SCALE GENOMIC DNA]</scope>
    <source>
        <strain evidence="2">PCC 7822</strain>
    </source>
</reference>
<dbReference type="HAMAP" id="MF_00582">
    <property type="entry name" value="UPF0215"/>
    <property type="match status" value="1"/>
</dbReference>
<evidence type="ECO:0000313" key="1">
    <source>
        <dbReference type="EMBL" id="ADN14538.1"/>
    </source>
</evidence>
<dbReference type="RefSeq" id="WP_013322643.1">
    <property type="nucleotide sequence ID" value="NC_014501.1"/>
</dbReference>
<dbReference type="EMBL" id="CP002198">
    <property type="protein sequence ID" value="ADN14538.1"/>
    <property type="molecule type" value="Genomic_DNA"/>
</dbReference>
<gene>
    <name evidence="1" type="ordered locus">Cyan7822_2567</name>
</gene>